<feature type="region of interest" description="Disordered" evidence="1">
    <location>
        <begin position="213"/>
        <end position="249"/>
    </location>
</feature>
<sequence length="541" mass="61243">MKGGHIHCSPTEETSQIQDSQERVTDSINLGNPSTPELFVGNVKINLAKIDNIANAFLNSSRKTLRYIPPQNQKDEIIIRPTTEMVEPGSKRWQSTAVGYFLGKKPYFPQLEAFAKTNWKGLQQTEDGLSAVASGIGTPLYTDKITKTCSRLDFARVCVMLDYQSKLTKHLIVLSPILREGKEMPMKVDIEYEWLPLHWTVFVQKKQSTSVDSTRKGDEVEATRKQVGDDVDPCPNNHSGEKVDSIPATYNSSTSNPLGSVKIDEKGMQPEYISSMITVATWNVRGLNSVGHQDAVGRLVRDKNIQFLGLLETRVRLGNIQIVRSRLLTSWSWFEDYTGPGGRIWLAWNALEVDVEILRVEEQFIHSKITNKRMHNTCLISVVYGDCDVIRRRELWGGLCTLSEDIIEEPWCVSGDFNAVVDASEICAEQFEANNAMVDFRERLDRIMVNEAWLVKWPQSSYLSALPSTSDHSPLILLGRERSPKRSIFRFDNFLARQPGFLFFFFGNCKVSLSKEKYKVQTARSEGGVPLDRPRDLPKSI</sequence>
<dbReference type="AlphaFoldDB" id="A0AAW2WFZ9"/>
<protein>
    <recommendedName>
        <fullName evidence="2">Endonuclease/exonuclease/phosphatase domain-containing protein</fullName>
    </recommendedName>
</protein>
<feature type="domain" description="Endonuclease/exonuclease/phosphatase" evidence="2">
    <location>
        <begin position="280"/>
        <end position="472"/>
    </location>
</feature>
<feature type="region of interest" description="Disordered" evidence="1">
    <location>
        <begin position="1"/>
        <end position="21"/>
    </location>
</feature>
<comment type="caution">
    <text evidence="3">The sequence shown here is derived from an EMBL/GenBank/DDBJ whole genome shotgun (WGS) entry which is preliminary data.</text>
</comment>
<dbReference type="SUPFAM" id="SSF56219">
    <property type="entry name" value="DNase I-like"/>
    <property type="match status" value="1"/>
</dbReference>
<dbReference type="PANTHER" id="PTHR31286">
    <property type="entry name" value="GLYCINE-RICH CELL WALL STRUCTURAL PROTEIN 1.8-LIKE"/>
    <property type="match status" value="1"/>
</dbReference>
<dbReference type="EMBL" id="JACGWN010000008">
    <property type="protein sequence ID" value="KAL0439726.1"/>
    <property type="molecule type" value="Genomic_DNA"/>
</dbReference>
<dbReference type="Pfam" id="PF03372">
    <property type="entry name" value="Exo_endo_phos"/>
    <property type="match status" value="1"/>
</dbReference>
<reference evidence="3" key="1">
    <citation type="submission" date="2020-06" db="EMBL/GenBank/DDBJ databases">
        <authorList>
            <person name="Li T."/>
            <person name="Hu X."/>
            <person name="Zhang T."/>
            <person name="Song X."/>
            <person name="Zhang H."/>
            <person name="Dai N."/>
            <person name="Sheng W."/>
            <person name="Hou X."/>
            <person name="Wei L."/>
        </authorList>
    </citation>
    <scope>NUCLEOTIDE SEQUENCE</scope>
    <source>
        <strain evidence="3">KEN1</strain>
        <tissue evidence="3">Leaf</tissue>
    </source>
</reference>
<evidence type="ECO:0000256" key="1">
    <source>
        <dbReference type="SAM" id="MobiDB-lite"/>
    </source>
</evidence>
<proteinExistence type="predicted"/>
<organism evidence="3">
    <name type="scientific">Sesamum latifolium</name>
    <dbReference type="NCBI Taxonomy" id="2727402"/>
    <lineage>
        <taxon>Eukaryota</taxon>
        <taxon>Viridiplantae</taxon>
        <taxon>Streptophyta</taxon>
        <taxon>Embryophyta</taxon>
        <taxon>Tracheophyta</taxon>
        <taxon>Spermatophyta</taxon>
        <taxon>Magnoliopsida</taxon>
        <taxon>eudicotyledons</taxon>
        <taxon>Gunneridae</taxon>
        <taxon>Pentapetalae</taxon>
        <taxon>asterids</taxon>
        <taxon>lamiids</taxon>
        <taxon>Lamiales</taxon>
        <taxon>Pedaliaceae</taxon>
        <taxon>Sesamum</taxon>
    </lineage>
</organism>
<name>A0AAW2WFZ9_9LAMI</name>
<accession>A0AAW2WFZ9</accession>
<gene>
    <name evidence="3" type="ORF">Slati_2455600</name>
</gene>
<dbReference type="InterPro" id="IPR040256">
    <property type="entry name" value="At4g02000-like"/>
</dbReference>
<dbReference type="PANTHER" id="PTHR31286:SF165">
    <property type="entry name" value="DUF4283 DOMAIN-CONTAINING PROTEIN"/>
    <property type="match status" value="1"/>
</dbReference>
<reference evidence="3" key="2">
    <citation type="journal article" date="2024" name="Plant">
        <title>Genomic evolution and insights into agronomic trait innovations of Sesamum species.</title>
        <authorList>
            <person name="Miao H."/>
            <person name="Wang L."/>
            <person name="Qu L."/>
            <person name="Liu H."/>
            <person name="Sun Y."/>
            <person name="Le M."/>
            <person name="Wang Q."/>
            <person name="Wei S."/>
            <person name="Zheng Y."/>
            <person name="Lin W."/>
            <person name="Duan Y."/>
            <person name="Cao H."/>
            <person name="Xiong S."/>
            <person name="Wang X."/>
            <person name="Wei L."/>
            <person name="Li C."/>
            <person name="Ma Q."/>
            <person name="Ju M."/>
            <person name="Zhao R."/>
            <person name="Li G."/>
            <person name="Mu C."/>
            <person name="Tian Q."/>
            <person name="Mei H."/>
            <person name="Zhang T."/>
            <person name="Gao T."/>
            <person name="Zhang H."/>
        </authorList>
    </citation>
    <scope>NUCLEOTIDE SEQUENCE</scope>
    <source>
        <strain evidence="3">KEN1</strain>
    </source>
</reference>
<dbReference type="InterPro" id="IPR005135">
    <property type="entry name" value="Endo/exonuclease/phosphatase"/>
</dbReference>
<dbReference type="GO" id="GO:0003824">
    <property type="term" value="F:catalytic activity"/>
    <property type="evidence" value="ECO:0007669"/>
    <property type="project" value="InterPro"/>
</dbReference>
<evidence type="ECO:0000313" key="3">
    <source>
        <dbReference type="EMBL" id="KAL0439726.1"/>
    </source>
</evidence>
<dbReference type="InterPro" id="IPR036691">
    <property type="entry name" value="Endo/exonu/phosph_ase_sf"/>
</dbReference>
<dbReference type="Gene3D" id="3.60.10.10">
    <property type="entry name" value="Endonuclease/exonuclease/phosphatase"/>
    <property type="match status" value="1"/>
</dbReference>
<evidence type="ECO:0000259" key="2">
    <source>
        <dbReference type="Pfam" id="PF03372"/>
    </source>
</evidence>
<feature type="compositionally biased region" description="Basic and acidic residues" evidence="1">
    <location>
        <begin position="213"/>
        <end position="228"/>
    </location>
</feature>